<dbReference type="EMBL" id="CM007385">
    <property type="protein sequence ID" value="ONK68152.1"/>
    <property type="molecule type" value="Genomic_DNA"/>
</dbReference>
<dbReference type="OMA" id="FANSHWL"/>
<dbReference type="PANTHER" id="PTHR46950">
    <property type="entry name" value="MAGNESIUM TRANSPORTER CORA-LIKE FAMILY PROTEIN"/>
    <property type="match status" value="1"/>
</dbReference>
<protein>
    <submittedName>
        <fullName evidence="1">Uncharacterized protein</fullName>
    </submittedName>
</protein>
<proteinExistence type="predicted"/>
<reference evidence="2" key="1">
    <citation type="journal article" date="2017" name="Nat. Commun.">
        <title>The asparagus genome sheds light on the origin and evolution of a young Y chromosome.</title>
        <authorList>
            <person name="Harkess A."/>
            <person name="Zhou J."/>
            <person name="Xu C."/>
            <person name="Bowers J.E."/>
            <person name="Van der Hulst R."/>
            <person name="Ayyampalayam S."/>
            <person name="Mercati F."/>
            <person name="Riccardi P."/>
            <person name="McKain M.R."/>
            <person name="Kakrana A."/>
            <person name="Tang H."/>
            <person name="Ray J."/>
            <person name="Groenendijk J."/>
            <person name="Arikit S."/>
            <person name="Mathioni S.M."/>
            <person name="Nakano M."/>
            <person name="Shan H."/>
            <person name="Telgmann-Rauber A."/>
            <person name="Kanno A."/>
            <person name="Yue Z."/>
            <person name="Chen H."/>
            <person name="Li W."/>
            <person name="Chen Y."/>
            <person name="Xu X."/>
            <person name="Zhang Y."/>
            <person name="Luo S."/>
            <person name="Chen H."/>
            <person name="Gao J."/>
            <person name="Mao Z."/>
            <person name="Pires J.C."/>
            <person name="Luo M."/>
            <person name="Kudrna D."/>
            <person name="Wing R.A."/>
            <person name="Meyers B.C."/>
            <person name="Yi K."/>
            <person name="Kong H."/>
            <person name="Lavrijsen P."/>
            <person name="Sunseri F."/>
            <person name="Falavigna A."/>
            <person name="Ye Y."/>
            <person name="Leebens-Mack J.H."/>
            <person name="Chen G."/>
        </authorList>
    </citation>
    <scope>NUCLEOTIDE SEQUENCE [LARGE SCALE GENOMIC DNA]</scope>
    <source>
        <strain evidence="2">cv. DH0086</strain>
    </source>
</reference>
<accession>A0A5P1EQ52</accession>
<organism evidence="1 2">
    <name type="scientific">Asparagus officinalis</name>
    <name type="common">Garden asparagus</name>
    <dbReference type="NCBI Taxonomy" id="4686"/>
    <lineage>
        <taxon>Eukaryota</taxon>
        <taxon>Viridiplantae</taxon>
        <taxon>Streptophyta</taxon>
        <taxon>Embryophyta</taxon>
        <taxon>Tracheophyta</taxon>
        <taxon>Spermatophyta</taxon>
        <taxon>Magnoliopsida</taxon>
        <taxon>Liliopsida</taxon>
        <taxon>Asparagales</taxon>
        <taxon>Asparagaceae</taxon>
        <taxon>Asparagoideae</taxon>
        <taxon>Asparagus</taxon>
    </lineage>
</organism>
<sequence length="203" mass="23341">MDNHKSTFMNGKNNKQEVCNFQGESGKDLWKDGLIFAFEFVRGNRFTSPNKLRKGVQNVNNRRTIHRVTEPESLIDLNSSTPNEAAEGASHIDDNKETLKQYITQLYDSHWVPIGWERIKELVQMVQVDANWASQQINLEEDEDDFTVADVVAPYWERPTGPTWWCHVNPACQSIQSWLSSAQWLHPAISIALRDESRSILAK</sequence>
<dbReference type="Gramene" id="ONK68152">
    <property type="protein sequence ID" value="ONK68152"/>
    <property type="gene ID" value="A4U43_C05F7990"/>
</dbReference>
<evidence type="ECO:0000313" key="2">
    <source>
        <dbReference type="Proteomes" id="UP000243459"/>
    </source>
</evidence>
<evidence type="ECO:0000313" key="1">
    <source>
        <dbReference type="EMBL" id="ONK68152.1"/>
    </source>
</evidence>
<name>A0A5P1EQ52_ASPOF</name>
<dbReference type="AlphaFoldDB" id="A0A5P1EQ52"/>
<dbReference type="Proteomes" id="UP000243459">
    <property type="component" value="Chromosome 5"/>
</dbReference>
<keyword evidence="2" id="KW-1185">Reference proteome</keyword>
<dbReference type="PANTHER" id="PTHR46950:SF2">
    <property type="entry name" value="MAGNESIUM TRANSPORTER CORA-LIKE FAMILY PROTEIN"/>
    <property type="match status" value="1"/>
</dbReference>
<gene>
    <name evidence="1" type="ORF">A4U43_C05F7990</name>
</gene>